<dbReference type="InterPro" id="IPR046348">
    <property type="entry name" value="SIS_dom_sf"/>
</dbReference>
<dbReference type="Gene3D" id="3.40.50.10490">
    <property type="entry name" value="Glucose-6-phosphate isomerase like protein, domain 1"/>
    <property type="match status" value="2"/>
</dbReference>
<dbReference type="SUPFAM" id="SSF53697">
    <property type="entry name" value="SIS domain"/>
    <property type="match status" value="1"/>
</dbReference>
<feature type="domain" description="SIS" evidence="3">
    <location>
        <begin position="30"/>
        <end position="181"/>
    </location>
</feature>
<dbReference type="Pfam" id="PF01380">
    <property type="entry name" value="SIS"/>
    <property type="match status" value="2"/>
</dbReference>
<dbReference type="PANTHER" id="PTHR10937">
    <property type="entry name" value="GLUCOSAMINE--FRUCTOSE-6-PHOSPHATE AMINOTRANSFERASE, ISOMERIZING"/>
    <property type="match status" value="1"/>
</dbReference>
<dbReference type="CDD" id="cd05008">
    <property type="entry name" value="SIS_GlmS_GlmD_1"/>
    <property type="match status" value="1"/>
</dbReference>
<dbReference type="PROSITE" id="PS51464">
    <property type="entry name" value="SIS"/>
    <property type="match status" value="2"/>
</dbReference>
<sequence length="340" mass="36199">MTSLMHEEARTACIAVTNQLREAEEAIQSLAESLRRQPPHLAVTVARGSSDHAATYFAYLAMPRLGVPVLSLPMSLMTLRQASLNVRGQLALGFSQSGKSPDLVDSMAALRAQGARTVALVNVAESPLTAACEQVIPLSAGAERSVAATKSFIATLSAGARLVAHWQNDTALLAAGQQLPEDLQRAWALDWTPAIEVLQNAQRYMVVGRGLGFGIALEAALKFKETSVLQGEAFSGAEIRHGPMALIESGYPLLVFAPRGPEQAGLLTLAHDMRQRGATVLLAAPANVPGHDLVLAEAGHPDLDPLLAIQTFYKMAAALAEARGLNPDEPRHLQKETCTR</sequence>
<gene>
    <name evidence="4" type="ORF">GCM10009425_20700</name>
</gene>
<dbReference type="RefSeq" id="WP_188866051.1">
    <property type="nucleotide sequence ID" value="NZ_BMNW01000004.1"/>
</dbReference>
<protein>
    <submittedName>
        <fullName evidence="4">Aminotransferase</fullName>
    </submittedName>
</protein>
<organism evidence="4 5">
    <name type="scientific">Pseudomonas asuensis</name>
    <dbReference type="NCBI Taxonomy" id="1825787"/>
    <lineage>
        <taxon>Bacteria</taxon>
        <taxon>Pseudomonadati</taxon>
        <taxon>Pseudomonadota</taxon>
        <taxon>Gammaproteobacteria</taxon>
        <taxon>Pseudomonadales</taxon>
        <taxon>Pseudomonadaceae</taxon>
        <taxon>Pseudomonas</taxon>
    </lineage>
</organism>
<reference evidence="5" key="1">
    <citation type="journal article" date="2019" name="Int. J. Syst. Evol. Microbiol.">
        <title>The Global Catalogue of Microorganisms (GCM) 10K type strain sequencing project: providing services to taxonomists for standard genome sequencing and annotation.</title>
        <authorList>
            <consortium name="The Broad Institute Genomics Platform"/>
            <consortium name="The Broad Institute Genome Sequencing Center for Infectious Disease"/>
            <person name="Wu L."/>
            <person name="Ma J."/>
        </authorList>
    </citation>
    <scope>NUCLEOTIDE SEQUENCE [LARGE SCALE GENOMIC DNA]</scope>
    <source>
        <strain evidence="5">JCM 13501</strain>
    </source>
</reference>
<dbReference type="CDD" id="cd05009">
    <property type="entry name" value="SIS_GlmS_GlmD_2"/>
    <property type="match status" value="1"/>
</dbReference>
<dbReference type="Proteomes" id="UP000616499">
    <property type="component" value="Unassembled WGS sequence"/>
</dbReference>
<dbReference type="PANTHER" id="PTHR10937:SF8">
    <property type="entry name" value="AMINOTRANSFERASE-RELATED"/>
    <property type="match status" value="1"/>
</dbReference>
<keyword evidence="5" id="KW-1185">Reference proteome</keyword>
<dbReference type="EMBL" id="BMNW01000004">
    <property type="protein sequence ID" value="GGM09308.1"/>
    <property type="molecule type" value="Genomic_DNA"/>
</dbReference>
<dbReference type="InterPro" id="IPR001347">
    <property type="entry name" value="SIS_dom"/>
</dbReference>
<evidence type="ECO:0000313" key="5">
    <source>
        <dbReference type="Proteomes" id="UP000616499"/>
    </source>
</evidence>
<dbReference type="GO" id="GO:0008483">
    <property type="term" value="F:transaminase activity"/>
    <property type="evidence" value="ECO:0007669"/>
    <property type="project" value="UniProtKB-KW"/>
</dbReference>
<feature type="domain" description="SIS" evidence="3">
    <location>
        <begin position="194"/>
        <end position="330"/>
    </location>
</feature>
<keyword evidence="4" id="KW-0808">Transferase</keyword>
<name>A0ABQ2GRB4_9PSED</name>
<accession>A0ABQ2GRB4</accession>
<dbReference type="InterPro" id="IPR035466">
    <property type="entry name" value="GlmS/AgaS_SIS"/>
</dbReference>
<feature type="coiled-coil region" evidence="2">
    <location>
        <begin position="6"/>
        <end position="33"/>
    </location>
</feature>
<keyword evidence="4" id="KW-0032">Aminotransferase</keyword>
<keyword evidence="1" id="KW-0677">Repeat</keyword>
<keyword evidence="2" id="KW-0175">Coiled coil</keyword>
<evidence type="ECO:0000256" key="1">
    <source>
        <dbReference type="ARBA" id="ARBA00022737"/>
    </source>
</evidence>
<evidence type="ECO:0000313" key="4">
    <source>
        <dbReference type="EMBL" id="GGM09308.1"/>
    </source>
</evidence>
<dbReference type="InterPro" id="IPR035490">
    <property type="entry name" value="GlmS/FrlB_SIS"/>
</dbReference>
<proteinExistence type="predicted"/>
<evidence type="ECO:0000259" key="3">
    <source>
        <dbReference type="PROSITE" id="PS51464"/>
    </source>
</evidence>
<comment type="caution">
    <text evidence="4">The sequence shown here is derived from an EMBL/GenBank/DDBJ whole genome shotgun (WGS) entry which is preliminary data.</text>
</comment>
<evidence type="ECO:0000256" key="2">
    <source>
        <dbReference type="SAM" id="Coils"/>
    </source>
</evidence>